<gene>
    <name evidence="1" type="ORF">S06H3_65916</name>
</gene>
<evidence type="ECO:0000313" key="1">
    <source>
        <dbReference type="EMBL" id="GAI61856.1"/>
    </source>
</evidence>
<feature type="non-terminal residue" evidence="1">
    <location>
        <position position="1"/>
    </location>
</feature>
<accession>X1R449</accession>
<reference evidence="1" key="1">
    <citation type="journal article" date="2014" name="Front. Microbiol.">
        <title>High frequency of phylogenetically diverse reductive dehalogenase-homologous genes in deep subseafloor sedimentary metagenomes.</title>
        <authorList>
            <person name="Kawai M."/>
            <person name="Futagami T."/>
            <person name="Toyoda A."/>
            <person name="Takaki Y."/>
            <person name="Nishi S."/>
            <person name="Hori S."/>
            <person name="Arai W."/>
            <person name="Tsubouchi T."/>
            <person name="Morono Y."/>
            <person name="Uchiyama I."/>
            <person name="Ito T."/>
            <person name="Fujiyama A."/>
            <person name="Inagaki F."/>
            <person name="Takami H."/>
        </authorList>
    </citation>
    <scope>NUCLEOTIDE SEQUENCE</scope>
    <source>
        <strain evidence="1">Expedition CK06-06</strain>
    </source>
</reference>
<comment type="caution">
    <text evidence="1">The sequence shown here is derived from an EMBL/GenBank/DDBJ whole genome shotgun (WGS) entry which is preliminary data.</text>
</comment>
<organism evidence="1">
    <name type="scientific">marine sediment metagenome</name>
    <dbReference type="NCBI Taxonomy" id="412755"/>
    <lineage>
        <taxon>unclassified sequences</taxon>
        <taxon>metagenomes</taxon>
        <taxon>ecological metagenomes</taxon>
    </lineage>
</organism>
<name>X1R449_9ZZZZ</name>
<protein>
    <submittedName>
        <fullName evidence="1">Uncharacterized protein</fullName>
    </submittedName>
</protein>
<dbReference type="AlphaFoldDB" id="X1R449"/>
<sequence>AIDFLLSLFYYCIKLTNVVAGSTLDTHTLVERVGFPFFSTNGTRGTCP</sequence>
<dbReference type="EMBL" id="BARV01044623">
    <property type="protein sequence ID" value="GAI61856.1"/>
    <property type="molecule type" value="Genomic_DNA"/>
</dbReference>
<proteinExistence type="predicted"/>